<evidence type="ECO:0000256" key="1">
    <source>
        <dbReference type="SAM" id="MobiDB-lite"/>
    </source>
</evidence>
<protein>
    <submittedName>
        <fullName evidence="2">Uncharacterized protein</fullName>
    </submittedName>
</protein>
<feature type="compositionally biased region" description="Polar residues" evidence="1">
    <location>
        <begin position="8"/>
        <end position="22"/>
    </location>
</feature>
<dbReference type="EMBL" id="JXCE01000263">
    <property type="protein sequence ID" value="KPA38600.1"/>
    <property type="molecule type" value="Genomic_DNA"/>
</dbReference>
<dbReference type="AlphaFoldDB" id="A0A0M9ESA5"/>
<evidence type="ECO:0000313" key="2">
    <source>
        <dbReference type="EMBL" id="KPA38600.1"/>
    </source>
</evidence>
<dbReference type="Proteomes" id="UP000037904">
    <property type="component" value="Unassembled WGS sequence"/>
</dbReference>
<sequence>MSAISRAVSESGNAAVTGTQHSQHSEHLTDIEHAALHYTGLFNTTTAFLSIQSIIFGPDLTPDTFYAGAQGALQDLENEAIISMHLIRSYANEQSMDTKRGILKDIAEYFKEAEPPTKREIFIISPSDSIVEFFVRCGIFNHTLTVTGYTRQRTRPPAWVERLLEEVVAAIRVRIPDL</sequence>
<feature type="region of interest" description="Disordered" evidence="1">
    <location>
        <begin position="1"/>
        <end position="27"/>
    </location>
</feature>
<gene>
    <name evidence="2" type="ORF">FLAG1_08567</name>
</gene>
<proteinExistence type="predicted"/>
<name>A0A0M9ESA5_FUSLA</name>
<organism evidence="2 3">
    <name type="scientific">Fusarium langsethiae</name>
    <dbReference type="NCBI Taxonomy" id="179993"/>
    <lineage>
        <taxon>Eukaryota</taxon>
        <taxon>Fungi</taxon>
        <taxon>Dikarya</taxon>
        <taxon>Ascomycota</taxon>
        <taxon>Pezizomycotina</taxon>
        <taxon>Sordariomycetes</taxon>
        <taxon>Hypocreomycetidae</taxon>
        <taxon>Hypocreales</taxon>
        <taxon>Nectriaceae</taxon>
        <taxon>Fusarium</taxon>
    </lineage>
</organism>
<evidence type="ECO:0000313" key="3">
    <source>
        <dbReference type="Proteomes" id="UP000037904"/>
    </source>
</evidence>
<accession>A0A0M9ESA5</accession>
<comment type="caution">
    <text evidence="2">The sequence shown here is derived from an EMBL/GenBank/DDBJ whole genome shotgun (WGS) entry which is preliminary data.</text>
</comment>
<reference evidence="2 3" key="1">
    <citation type="submission" date="2015-04" db="EMBL/GenBank/DDBJ databases">
        <title>The draft genome sequence of Fusarium langsethiae, a T-2/HT-2 mycotoxin producer.</title>
        <authorList>
            <person name="Lysoe E."/>
            <person name="Divon H.H."/>
            <person name="Terzi V."/>
            <person name="Orru L."/>
            <person name="Lamontanara A."/>
            <person name="Kolseth A.-K."/>
            <person name="Frandsen R.J."/>
            <person name="Nielsen K."/>
            <person name="Thrane U."/>
        </authorList>
    </citation>
    <scope>NUCLEOTIDE SEQUENCE [LARGE SCALE GENOMIC DNA]</scope>
    <source>
        <strain evidence="2 3">Fl201059</strain>
    </source>
</reference>
<keyword evidence="3" id="KW-1185">Reference proteome</keyword>